<dbReference type="EMBL" id="QTJV01000009">
    <property type="protein sequence ID" value="RFM32410.1"/>
    <property type="molecule type" value="Genomic_DNA"/>
</dbReference>
<gene>
    <name evidence="1" type="ORF">DXN04_22250</name>
</gene>
<comment type="caution">
    <text evidence="1">The sequence shown here is derived from an EMBL/GenBank/DDBJ whole genome shotgun (WGS) entry which is preliminary data.</text>
</comment>
<proteinExistence type="predicted"/>
<name>A0A3E1NWW1_9BACT</name>
<reference evidence="1 2" key="1">
    <citation type="submission" date="2018-08" db="EMBL/GenBank/DDBJ databases">
        <title>Chitinophaga sp. K20C18050901, a novel bacterium isolated from forest soil.</title>
        <authorList>
            <person name="Wang C."/>
        </authorList>
    </citation>
    <scope>NUCLEOTIDE SEQUENCE [LARGE SCALE GENOMIC DNA]</scope>
    <source>
        <strain evidence="1 2">K20C18050901</strain>
    </source>
</reference>
<dbReference type="Proteomes" id="UP000261174">
    <property type="component" value="Unassembled WGS sequence"/>
</dbReference>
<protein>
    <submittedName>
        <fullName evidence="1">Uncharacterized protein</fullName>
    </submittedName>
</protein>
<accession>A0A3E1NWW1</accession>
<sequence length="62" mass="7213">MRNRRKGKVKKKPVLIYVDRFVPAAVVPPHPLFNWQLILQSGCKFYLPFIANIPPLNLVELQ</sequence>
<organism evidence="1 2">
    <name type="scientific">Chitinophaga silvisoli</name>
    <dbReference type="NCBI Taxonomy" id="2291814"/>
    <lineage>
        <taxon>Bacteria</taxon>
        <taxon>Pseudomonadati</taxon>
        <taxon>Bacteroidota</taxon>
        <taxon>Chitinophagia</taxon>
        <taxon>Chitinophagales</taxon>
        <taxon>Chitinophagaceae</taxon>
        <taxon>Chitinophaga</taxon>
    </lineage>
</organism>
<evidence type="ECO:0000313" key="1">
    <source>
        <dbReference type="EMBL" id="RFM32410.1"/>
    </source>
</evidence>
<dbReference type="AlphaFoldDB" id="A0A3E1NWW1"/>
<evidence type="ECO:0000313" key="2">
    <source>
        <dbReference type="Proteomes" id="UP000261174"/>
    </source>
</evidence>
<keyword evidence="2" id="KW-1185">Reference proteome</keyword>